<sequence>MITHANHPTVRQFHSPLRQSDQNLLLAYASKSKISGLAKERNQRPDPGILACAKRIEESARPLTDLRDTRRSPSMHKAADEVGYAS</sequence>
<feature type="region of interest" description="Disordered" evidence="1">
    <location>
        <begin position="60"/>
        <end position="86"/>
    </location>
</feature>
<protein>
    <submittedName>
        <fullName evidence="2">Uncharacterized protein</fullName>
    </submittedName>
</protein>
<evidence type="ECO:0000313" key="3">
    <source>
        <dbReference type="Proteomes" id="UP000612349"/>
    </source>
</evidence>
<proteinExistence type="predicted"/>
<organism evidence="2 3">
    <name type="scientific">Croceicoccus mobilis</name>
    <dbReference type="NCBI Taxonomy" id="1703339"/>
    <lineage>
        <taxon>Bacteria</taxon>
        <taxon>Pseudomonadati</taxon>
        <taxon>Pseudomonadota</taxon>
        <taxon>Alphaproteobacteria</taxon>
        <taxon>Sphingomonadales</taxon>
        <taxon>Erythrobacteraceae</taxon>
        <taxon>Croceicoccus</taxon>
    </lineage>
</organism>
<keyword evidence="3" id="KW-1185">Reference proteome</keyword>
<evidence type="ECO:0000313" key="2">
    <source>
        <dbReference type="EMBL" id="GGD67098.1"/>
    </source>
</evidence>
<dbReference type="AlphaFoldDB" id="A0A916YYI7"/>
<comment type="caution">
    <text evidence="2">The sequence shown here is derived from an EMBL/GenBank/DDBJ whole genome shotgun (WGS) entry which is preliminary data.</text>
</comment>
<reference evidence="2" key="1">
    <citation type="journal article" date="2014" name="Int. J. Syst. Evol. Microbiol.">
        <title>Complete genome sequence of Corynebacterium casei LMG S-19264T (=DSM 44701T), isolated from a smear-ripened cheese.</title>
        <authorList>
            <consortium name="US DOE Joint Genome Institute (JGI-PGF)"/>
            <person name="Walter F."/>
            <person name="Albersmeier A."/>
            <person name="Kalinowski J."/>
            <person name="Ruckert C."/>
        </authorList>
    </citation>
    <scope>NUCLEOTIDE SEQUENCE</scope>
    <source>
        <strain evidence="2">CGMCC 1.15360</strain>
    </source>
</reference>
<gene>
    <name evidence="2" type="ORF">GCM10010990_15790</name>
</gene>
<name>A0A916YYI7_9SPHN</name>
<evidence type="ECO:0000256" key="1">
    <source>
        <dbReference type="SAM" id="MobiDB-lite"/>
    </source>
</evidence>
<reference evidence="2" key="2">
    <citation type="submission" date="2020-09" db="EMBL/GenBank/DDBJ databases">
        <authorList>
            <person name="Sun Q."/>
            <person name="Zhou Y."/>
        </authorList>
    </citation>
    <scope>NUCLEOTIDE SEQUENCE</scope>
    <source>
        <strain evidence="2">CGMCC 1.15360</strain>
    </source>
</reference>
<accession>A0A916YYI7</accession>
<dbReference type="EMBL" id="BMIP01000002">
    <property type="protein sequence ID" value="GGD67098.1"/>
    <property type="molecule type" value="Genomic_DNA"/>
</dbReference>
<feature type="compositionally biased region" description="Basic and acidic residues" evidence="1">
    <location>
        <begin position="60"/>
        <end position="71"/>
    </location>
</feature>
<dbReference type="Proteomes" id="UP000612349">
    <property type="component" value="Unassembled WGS sequence"/>
</dbReference>